<dbReference type="InterPro" id="IPR050330">
    <property type="entry name" value="Bact_OuterMem_StrucFunc"/>
</dbReference>
<dbReference type="CDD" id="cd07185">
    <property type="entry name" value="OmpA_C-like"/>
    <property type="match status" value="1"/>
</dbReference>
<evidence type="ECO:0000256" key="2">
    <source>
        <dbReference type="ARBA" id="ARBA00022448"/>
    </source>
</evidence>
<dbReference type="GO" id="GO:0006811">
    <property type="term" value="P:monoatomic ion transport"/>
    <property type="evidence" value="ECO:0007669"/>
    <property type="project" value="UniProtKB-KW"/>
</dbReference>
<dbReference type="PANTHER" id="PTHR30329">
    <property type="entry name" value="STATOR ELEMENT OF FLAGELLAR MOTOR COMPLEX"/>
    <property type="match status" value="1"/>
</dbReference>
<accession>A0A363UQ67</accession>
<keyword evidence="4" id="KW-0812">Transmembrane</keyword>
<keyword evidence="9" id="KW-0998">Cell outer membrane</keyword>
<evidence type="ECO:0000313" key="13">
    <source>
        <dbReference type="EMBL" id="PWN57613.1"/>
    </source>
</evidence>
<evidence type="ECO:0000256" key="8">
    <source>
        <dbReference type="ARBA" id="ARBA00023136"/>
    </source>
</evidence>
<dbReference type="GO" id="GO:0007155">
    <property type="term" value="P:cell adhesion"/>
    <property type="evidence" value="ECO:0007669"/>
    <property type="project" value="InterPro"/>
</dbReference>
<dbReference type="PRINTS" id="PR01021">
    <property type="entry name" value="OMPADOMAIN"/>
</dbReference>
<dbReference type="OrthoDB" id="9782229at2"/>
<dbReference type="InterPro" id="IPR006665">
    <property type="entry name" value="OmpA-like"/>
</dbReference>
<dbReference type="PANTHER" id="PTHR30329:SF21">
    <property type="entry name" value="LIPOPROTEIN YIAD-RELATED"/>
    <property type="match status" value="1"/>
</dbReference>
<dbReference type="PROSITE" id="PS51123">
    <property type="entry name" value="OMPA_2"/>
    <property type="match status" value="1"/>
</dbReference>
<evidence type="ECO:0000256" key="4">
    <source>
        <dbReference type="ARBA" id="ARBA00022692"/>
    </source>
</evidence>
<gene>
    <name evidence="13" type="ORF">DEH80_00275</name>
</gene>
<dbReference type="Gene3D" id="3.30.1330.60">
    <property type="entry name" value="OmpA-like domain"/>
    <property type="match status" value="1"/>
</dbReference>
<keyword evidence="2" id="KW-0813">Transport</keyword>
<dbReference type="SUPFAM" id="SSF103088">
    <property type="entry name" value="OmpA-like"/>
    <property type="match status" value="1"/>
</dbReference>
<proteinExistence type="predicted"/>
<dbReference type="Pfam" id="PF02412">
    <property type="entry name" value="TSP_3"/>
    <property type="match status" value="5"/>
</dbReference>
<dbReference type="Gene3D" id="4.10.1080.10">
    <property type="entry name" value="TSP type-3 repeat"/>
    <property type="match status" value="1"/>
</dbReference>
<comment type="caution">
    <text evidence="13">The sequence shown here is derived from an EMBL/GenBank/DDBJ whole genome shotgun (WGS) entry which is preliminary data.</text>
</comment>
<evidence type="ECO:0000256" key="6">
    <source>
        <dbReference type="ARBA" id="ARBA00023065"/>
    </source>
</evidence>
<evidence type="ECO:0000256" key="1">
    <source>
        <dbReference type="ARBA" id="ARBA00004571"/>
    </source>
</evidence>
<evidence type="ECO:0000256" key="10">
    <source>
        <dbReference type="PROSITE-ProRule" id="PRU00473"/>
    </source>
</evidence>
<dbReference type="InterPro" id="IPR011250">
    <property type="entry name" value="OMP/PagP_B-barrel"/>
</dbReference>
<comment type="subcellular location">
    <subcellularLocation>
        <location evidence="1">Cell outer membrane</location>
        <topology evidence="1">Multi-pass membrane protein</topology>
    </subcellularLocation>
</comment>
<dbReference type="GO" id="GO:0015288">
    <property type="term" value="F:porin activity"/>
    <property type="evidence" value="ECO:0007669"/>
    <property type="project" value="UniProtKB-KW"/>
</dbReference>
<evidence type="ECO:0000256" key="9">
    <source>
        <dbReference type="ARBA" id="ARBA00023237"/>
    </source>
</evidence>
<evidence type="ECO:0000313" key="14">
    <source>
        <dbReference type="Proteomes" id="UP000251800"/>
    </source>
</evidence>
<protein>
    <recommendedName>
        <fullName evidence="12">OmpA-like domain-containing protein</fullName>
    </recommendedName>
</protein>
<sequence length="492" mass="51421">MYASHFRLKAWGHRFMKKGFLCRIGLAAICATTSATAVAGTSGDWYTSVGIGLDVPTDADVSASTYRGTNSFDAGFGLESRIGYDLVGALRPEASLSLGNADVSTDSTSGELTTASLFANLWYDLVPTSRFGRVGTLYPYFGGGLGLVQYTLEDYQVAGSGVTAFSDDDMVTALQIGSGILLPLKNLLSLSLDYRFVMGGDPEVGNVDTEYSAHKVYLGIRSPLRFGNPDSDNDGVPDANDACPTTPANIPVGASGCPYDTDADGVADYVDACPGTLPNSSVDERGCVFDSDGDGVGDALDRCPETAAGMPVDESGCELDSDGDGVPDARDRCAATPSNIAVDANGCSADADADGVSDKMDQCDNTPAGAEVMTNGCAADQSLVLKGVNFETNSSKLAPNATRILDAIAETMRQSPNFSIQINGHTDSVGAASYNRALSQKRAEAVRNYLIATGIEASRLKATGLGESNPIASNDTKEGRALNRRVEIRVLR</sequence>
<dbReference type="InterPro" id="IPR006664">
    <property type="entry name" value="OMP_bac"/>
</dbReference>
<dbReference type="SUPFAM" id="SSF103647">
    <property type="entry name" value="TSP type-3 repeat"/>
    <property type="match status" value="2"/>
</dbReference>
<evidence type="ECO:0000256" key="11">
    <source>
        <dbReference type="SAM" id="SignalP"/>
    </source>
</evidence>
<dbReference type="Proteomes" id="UP000251800">
    <property type="component" value="Unassembled WGS sequence"/>
</dbReference>
<dbReference type="InterPro" id="IPR028974">
    <property type="entry name" value="TSP_type-3_rpt"/>
</dbReference>
<organism evidence="13 14">
    <name type="scientific">Abyssibacter profundi</name>
    <dbReference type="NCBI Taxonomy" id="2182787"/>
    <lineage>
        <taxon>Bacteria</taxon>
        <taxon>Pseudomonadati</taxon>
        <taxon>Pseudomonadota</taxon>
        <taxon>Gammaproteobacteria</taxon>
        <taxon>Chromatiales</taxon>
        <taxon>Oceanococcaceae</taxon>
        <taxon>Abyssibacter</taxon>
    </lineage>
</organism>
<dbReference type="SUPFAM" id="SSF56925">
    <property type="entry name" value="OMPA-like"/>
    <property type="match status" value="1"/>
</dbReference>
<keyword evidence="6" id="KW-0406">Ion transport</keyword>
<feature type="domain" description="OmpA-like" evidence="12">
    <location>
        <begin position="377"/>
        <end position="492"/>
    </location>
</feature>
<keyword evidence="5 11" id="KW-0732">Signal</keyword>
<evidence type="ECO:0000256" key="3">
    <source>
        <dbReference type="ARBA" id="ARBA00022452"/>
    </source>
</evidence>
<dbReference type="GO" id="GO:0005509">
    <property type="term" value="F:calcium ion binding"/>
    <property type="evidence" value="ECO:0007669"/>
    <property type="project" value="InterPro"/>
</dbReference>
<dbReference type="AlphaFoldDB" id="A0A363UQ67"/>
<dbReference type="Pfam" id="PF00691">
    <property type="entry name" value="OmpA"/>
    <property type="match status" value="1"/>
</dbReference>
<keyword evidence="7" id="KW-0626">Porin</keyword>
<evidence type="ECO:0000256" key="7">
    <source>
        <dbReference type="ARBA" id="ARBA00023114"/>
    </source>
</evidence>
<dbReference type="GO" id="GO:0009279">
    <property type="term" value="C:cell outer membrane"/>
    <property type="evidence" value="ECO:0007669"/>
    <property type="project" value="UniProtKB-SubCell"/>
</dbReference>
<name>A0A363UQ67_9GAMM</name>
<dbReference type="InterPro" id="IPR003367">
    <property type="entry name" value="Thrombospondin_3-like_rpt"/>
</dbReference>
<dbReference type="GO" id="GO:0046930">
    <property type="term" value="C:pore complex"/>
    <property type="evidence" value="ECO:0007669"/>
    <property type="project" value="UniProtKB-KW"/>
</dbReference>
<keyword evidence="3" id="KW-1134">Transmembrane beta strand</keyword>
<feature type="signal peptide" evidence="11">
    <location>
        <begin position="1"/>
        <end position="37"/>
    </location>
</feature>
<evidence type="ECO:0000256" key="5">
    <source>
        <dbReference type="ARBA" id="ARBA00022729"/>
    </source>
</evidence>
<dbReference type="Gene3D" id="2.40.160.20">
    <property type="match status" value="1"/>
</dbReference>
<dbReference type="EMBL" id="QEQK01000001">
    <property type="protein sequence ID" value="PWN57613.1"/>
    <property type="molecule type" value="Genomic_DNA"/>
</dbReference>
<feature type="chain" id="PRO_5016784020" description="OmpA-like domain-containing protein" evidence="11">
    <location>
        <begin position="38"/>
        <end position="492"/>
    </location>
</feature>
<keyword evidence="14" id="KW-1185">Reference proteome</keyword>
<dbReference type="InterPro" id="IPR036737">
    <property type="entry name" value="OmpA-like_sf"/>
</dbReference>
<evidence type="ECO:0000259" key="12">
    <source>
        <dbReference type="PROSITE" id="PS51123"/>
    </source>
</evidence>
<keyword evidence="8 10" id="KW-0472">Membrane</keyword>
<reference evidence="13 14" key="1">
    <citation type="submission" date="2018-05" db="EMBL/GenBank/DDBJ databases">
        <title>Abyssibacter profundi OUC007T gen. nov., sp. nov, a marine bacterium isolated from seawater of the Mariana Trench.</title>
        <authorList>
            <person name="Zhou S."/>
        </authorList>
    </citation>
    <scope>NUCLEOTIDE SEQUENCE [LARGE SCALE GENOMIC DNA]</scope>
    <source>
        <strain evidence="13 14">OUC007</strain>
    </source>
</reference>